<dbReference type="OrthoDB" id="619536at2759"/>
<reference evidence="12" key="1">
    <citation type="submission" date="2025-08" db="UniProtKB">
        <authorList>
            <consortium name="RefSeq"/>
        </authorList>
    </citation>
    <scope>IDENTIFICATION</scope>
    <source>
        <tissue evidence="12">Entire body</tissue>
    </source>
</reference>
<keyword evidence="11" id="KW-1185">Reference proteome</keyword>
<dbReference type="InterPro" id="IPR013718">
    <property type="entry name" value="COQ9_C"/>
</dbReference>
<evidence type="ECO:0000256" key="5">
    <source>
        <dbReference type="ARBA" id="ARBA00022946"/>
    </source>
</evidence>
<dbReference type="KEGG" id="apln:108742064"/>
<evidence type="ECO:0000313" key="11">
    <source>
        <dbReference type="Proteomes" id="UP000192223"/>
    </source>
</evidence>
<dbReference type="FunCoup" id="A0A1W4X965">
    <property type="interactions" value="1307"/>
</dbReference>
<keyword evidence="5" id="KW-0809">Transit peptide</keyword>
<proteinExistence type="inferred from homology"/>
<keyword evidence="12" id="KW-0830">Ubiquinone</keyword>
<dbReference type="Pfam" id="PF21392">
    <property type="entry name" value="COQ9_N"/>
    <property type="match status" value="1"/>
</dbReference>
<evidence type="ECO:0000256" key="7">
    <source>
        <dbReference type="ARBA" id="ARBA00023128"/>
    </source>
</evidence>
<comment type="pathway">
    <text evidence="2 8">Cofactor biosynthesis; ubiquinone biosynthesis.</text>
</comment>
<dbReference type="STRING" id="224129.A0A1W4X965"/>
<evidence type="ECO:0000256" key="8">
    <source>
        <dbReference type="RuleBase" id="RU366063"/>
    </source>
</evidence>
<dbReference type="FunFam" id="1.10.357.10:FF:000004">
    <property type="entry name" value="Ubiquinone biosynthesis protein COQ9, mitochondrial"/>
    <property type="match status" value="1"/>
</dbReference>
<dbReference type="GO" id="GO:0006744">
    <property type="term" value="P:ubiquinone biosynthetic process"/>
    <property type="evidence" value="ECO:0007669"/>
    <property type="project" value="UniProtKB-UniRule"/>
</dbReference>
<dbReference type="GeneID" id="108742064"/>
<dbReference type="AlphaFoldDB" id="A0A1W4X965"/>
<organism evidence="11 12">
    <name type="scientific">Agrilus planipennis</name>
    <name type="common">Emerald ash borer</name>
    <name type="synonym">Agrilus marcopoli</name>
    <dbReference type="NCBI Taxonomy" id="224129"/>
    <lineage>
        <taxon>Eukaryota</taxon>
        <taxon>Metazoa</taxon>
        <taxon>Ecdysozoa</taxon>
        <taxon>Arthropoda</taxon>
        <taxon>Hexapoda</taxon>
        <taxon>Insecta</taxon>
        <taxon>Pterygota</taxon>
        <taxon>Neoptera</taxon>
        <taxon>Endopterygota</taxon>
        <taxon>Coleoptera</taxon>
        <taxon>Polyphaga</taxon>
        <taxon>Elateriformia</taxon>
        <taxon>Buprestoidea</taxon>
        <taxon>Buprestidae</taxon>
        <taxon>Agrilinae</taxon>
        <taxon>Agrilus</taxon>
    </lineage>
</organism>
<comment type="subcellular location">
    <subcellularLocation>
        <location evidence="1 8">Mitochondrion</location>
    </subcellularLocation>
</comment>
<dbReference type="PANTHER" id="PTHR21427:SF19">
    <property type="entry name" value="UBIQUINONE BIOSYNTHESIS PROTEIN COQ9, MITOCHONDRIAL"/>
    <property type="match status" value="1"/>
</dbReference>
<feature type="domain" description="Ubiquinone biosynthesis protein COQ9 HTH" evidence="10">
    <location>
        <begin position="50"/>
        <end position="80"/>
    </location>
</feature>
<dbReference type="RefSeq" id="XP_018332579.1">
    <property type="nucleotide sequence ID" value="XM_018477077.2"/>
</dbReference>
<dbReference type="InterPro" id="IPR012762">
    <property type="entry name" value="Ubiq_biosynth_COQ9"/>
</dbReference>
<dbReference type="Pfam" id="PF08511">
    <property type="entry name" value="COQ9"/>
    <property type="match status" value="1"/>
</dbReference>
<name>A0A1W4X965_AGRPL</name>
<dbReference type="PANTHER" id="PTHR21427">
    <property type="entry name" value="UBIQUINONE BIOSYNTHESIS PROTEIN COQ9, MITOCHONDRIAL"/>
    <property type="match status" value="1"/>
</dbReference>
<dbReference type="Gene3D" id="1.10.357.10">
    <property type="entry name" value="Tetracycline Repressor, domain 2"/>
    <property type="match status" value="1"/>
</dbReference>
<evidence type="ECO:0000259" key="9">
    <source>
        <dbReference type="Pfam" id="PF08511"/>
    </source>
</evidence>
<gene>
    <name evidence="12" type="primary">LOC108742064</name>
</gene>
<keyword evidence="7 8" id="KW-0496">Mitochondrion</keyword>
<dbReference type="Proteomes" id="UP000192223">
    <property type="component" value="Unplaced"/>
</dbReference>
<keyword evidence="4 8" id="KW-0831">Ubiquinone biosynthesis</keyword>
<evidence type="ECO:0000259" key="10">
    <source>
        <dbReference type="Pfam" id="PF21392"/>
    </source>
</evidence>
<dbReference type="InterPro" id="IPR048674">
    <property type="entry name" value="COQ9_HTH"/>
</dbReference>
<dbReference type="GO" id="GO:0005743">
    <property type="term" value="C:mitochondrial inner membrane"/>
    <property type="evidence" value="ECO:0007669"/>
    <property type="project" value="TreeGrafter"/>
</dbReference>
<sequence length="266" mass="30401">MLLNRMCFILFKPSQHRLKRQFLPCLRARKFSSENLNNVNINKENEENYEENIQNKILEASLTYVQELGWSKAALSSGAEQVGYPGISHSMFPNGGGDLVHYFQKRSSKRLLQYLKELQQESSSRPIPPINFVEKALKARLEMTVPYVSKWPQAIAIMSLPQNVPNSLATLLTMVDDICYYAGDSSVDFNWYARRIAVAGVYKATELYLIQDTSTDFKNSWQFLNKRLSELEQLHMLLVKSDESSRITKDSIAAAFTTARNMIGLN</sequence>
<dbReference type="CTD" id="57017"/>
<dbReference type="NCBIfam" id="TIGR02396">
    <property type="entry name" value="diverge_rpsU"/>
    <property type="match status" value="1"/>
</dbReference>
<evidence type="ECO:0000256" key="6">
    <source>
        <dbReference type="ARBA" id="ARBA00023121"/>
    </source>
</evidence>
<evidence type="ECO:0000256" key="1">
    <source>
        <dbReference type="ARBA" id="ARBA00004173"/>
    </source>
</evidence>
<comment type="similarity">
    <text evidence="3 8">Belongs to the COQ9 family.</text>
</comment>
<dbReference type="InParanoid" id="A0A1W4X965"/>
<protein>
    <recommendedName>
        <fullName evidence="8">Ubiquinone biosynthesis protein</fullName>
    </recommendedName>
</protein>
<evidence type="ECO:0000256" key="3">
    <source>
        <dbReference type="ARBA" id="ARBA00010766"/>
    </source>
</evidence>
<evidence type="ECO:0000256" key="4">
    <source>
        <dbReference type="ARBA" id="ARBA00022688"/>
    </source>
</evidence>
<dbReference type="GO" id="GO:0008289">
    <property type="term" value="F:lipid binding"/>
    <property type="evidence" value="ECO:0007669"/>
    <property type="project" value="UniProtKB-UniRule"/>
</dbReference>
<evidence type="ECO:0000313" key="12">
    <source>
        <dbReference type="RefSeq" id="XP_018332579.1"/>
    </source>
</evidence>
<accession>A0A1W4X965</accession>
<keyword evidence="6 8" id="KW-0446">Lipid-binding</keyword>
<comment type="function">
    <text evidence="8">Membrane-associated protein that warps the membrane surface to access and bind aromatic isoprenes with high specificity, including ubiquinone (CoQ) isoprene intermediates and presents them directly to Coq7, therefore facilitating the Coq7-mediated hydroxylase step. Participates in the biosynthesis of coenzyme Q, also named ubiquinone, an essential lipid-soluble electron transporter for aerobic cellular respiration.</text>
</comment>
<feature type="domain" description="COQ9 C-terminal" evidence="9">
    <location>
        <begin position="164"/>
        <end position="234"/>
    </location>
</feature>
<evidence type="ECO:0000256" key="2">
    <source>
        <dbReference type="ARBA" id="ARBA00004749"/>
    </source>
</evidence>
<dbReference type="UniPathway" id="UPA00232"/>